<sequence length="268" mass="31906">MDETPVPNSEFTFISPREQYFPFPYNYMEYILKNPFSPQGLEKLYQTCKYFYSKYQILIFLNETHYNGEKYLLQRNPVNRKPKVIDAKLWFCDSLTIHQLSHFRLEKIYRCSITALTILETTLTLNEFNFLVNENRIKSFDFSGSSAEYPDGKNVPIDEILKKVPNIYRFWYSNAKEIFDVEILRKLNEVQLNTKLEFCSLWLWSVDYSFDPLLLCRFVEKNAKRASCFQFTVKGRENGEVAKSLKEPVDNLLKTWKNGTIFVKIFLR</sequence>
<evidence type="ECO:0000313" key="1">
    <source>
        <dbReference type="Proteomes" id="UP000887578"/>
    </source>
</evidence>
<proteinExistence type="predicted"/>
<keyword evidence="1" id="KW-1185">Reference proteome</keyword>
<accession>A0A914QUA4</accession>
<dbReference type="WBParaSite" id="PDA_v2.g31118.t1">
    <property type="protein sequence ID" value="PDA_v2.g31118.t1"/>
    <property type="gene ID" value="PDA_v2.g31118"/>
</dbReference>
<reference evidence="2" key="1">
    <citation type="submission" date="2022-11" db="UniProtKB">
        <authorList>
            <consortium name="WormBaseParasite"/>
        </authorList>
    </citation>
    <scope>IDENTIFICATION</scope>
</reference>
<dbReference type="Proteomes" id="UP000887578">
    <property type="component" value="Unplaced"/>
</dbReference>
<dbReference type="AlphaFoldDB" id="A0A914QUA4"/>
<name>A0A914QUA4_9BILA</name>
<organism evidence="1 2">
    <name type="scientific">Panagrolaimus davidi</name>
    <dbReference type="NCBI Taxonomy" id="227884"/>
    <lineage>
        <taxon>Eukaryota</taxon>
        <taxon>Metazoa</taxon>
        <taxon>Ecdysozoa</taxon>
        <taxon>Nematoda</taxon>
        <taxon>Chromadorea</taxon>
        <taxon>Rhabditida</taxon>
        <taxon>Tylenchina</taxon>
        <taxon>Panagrolaimomorpha</taxon>
        <taxon>Panagrolaimoidea</taxon>
        <taxon>Panagrolaimidae</taxon>
        <taxon>Panagrolaimus</taxon>
    </lineage>
</organism>
<evidence type="ECO:0000313" key="2">
    <source>
        <dbReference type="WBParaSite" id="PDA_v2.g31118.t1"/>
    </source>
</evidence>
<protein>
    <submittedName>
        <fullName evidence="2">Maturase K</fullName>
    </submittedName>
</protein>